<dbReference type="AlphaFoldDB" id="A0A834XVE4"/>
<evidence type="ECO:0000256" key="1">
    <source>
        <dbReference type="ARBA" id="ARBA00011065"/>
    </source>
</evidence>
<reference evidence="10 11" key="1">
    <citation type="submission" date="2020-08" db="EMBL/GenBank/DDBJ databases">
        <title>Aphidius gifuensis genome sequencing and assembly.</title>
        <authorList>
            <person name="Du Z."/>
        </authorList>
    </citation>
    <scope>NUCLEOTIDE SEQUENCE [LARGE SCALE GENOMIC DNA]</scope>
    <source>
        <strain evidence="10">YNYX2018</strain>
        <tissue evidence="10">Adults</tissue>
    </source>
</reference>
<dbReference type="SUPFAM" id="SSF52821">
    <property type="entry name" value="Rhodanese/Cell cycle control phosphatase"/>
    <property type="match status" value="1"/>
</dbReference>
<evidence type="ECO:0000256" key="2">
    <source>
        <dbReference type="ARBA" id="ARBA00013064"/>
    </source>
</evidence>
<protein>
    <recommendedName>
        <fullName evidence="2">protein-tyrosine-phosphatase</fullName>
        <ecNumber evidence="2">3.1.3.48</ecNumber>
    </recommendedName>
</protein>
<dbReference type="EMBL" id="JACMRX010000004">
    <property type="protein sequence ID" value="KAF7991914.1"/>
    <property type="molecule type" value="Genomic_DNA"/>
</dbReference>
<dbReference type="PROSITE" id="PS50206">
    <property type="entry name" value="RHODANESE_3"/>
    <property type="match status" value="1"/>
</dbReference>
<evidence type="ECO:0000256" key="5">
    <source>
        <dbReference type="ARBA" id="ARBA00022912"/>
    </source>
</evidence>
<keyword evidence="11" id="KW-1185">Reference proteome</keyword>
<dbReference type="GO" id="GO:0010971">
    <property type="term" value="P:positive regulation of G2/M transition of mitotic cell cycle"/>
    <property type="evidence" value="ECO:0007669"/>
    <property type="project" value="TreeGrafter"/>
</dbReference>
<dbReference type="Gene3D" id="3.40.250.10">
    <property type="entry name" value="Rhodanese-like domain"/>
    <property type="match status" value="1"/>
</dbReference>
<gene>
    <name evidence="10" type="ORF">HCN44_010715</name>
</gene>
<dbReference type="InterPro" id="IPR036873">
    <property type="entry name" value="Rhodanese-like_dom_sf"/>
</dbReference>
<dbReference type="Proteomes" id="UP000639338">
    <property type="component" value="Unassembled WGS sequence"/>
</dbReference>
<dbReference type="Pfam" id="PF00581">
    <property type="entry name" value="Rhodanese"/>
    <property type="match status" value="1"/>
</dbReference>
<evidence type="ECO:0000256" key="8">
    <source>
        <dbReference type="SAM" id="MobiDB-lite"/>
    </source>
</evidence>
<feature type="compositionally biased region" description="Acidic residues" evidence="8">
    <location>
        <begin position="414"/>
        <end position="426"/>
    </location>
</feature>
<keyword evidence="6" id="KW-0131">Cell cycle</keyword>
<evidence type="ECO:0000256" key="6">
    <source>
        <dbReference type="ARBA" id="ARBA00023306"/>
    </source>
</evidence>
<evidence type="ECO:0000256" key="3">
    <source>
        <dbReference type="ARBA" id="ARBA00022618"/>
    </source>
</evidence>
<keyword evidence="3" id="KW-0132">Cell division</keyword>
<comment type="caution">
    <text evidence="10">The sequence shown here is derived from an EMBL/GenBank/DDBJ whole genome shotgun (WGS) entry which is preliminary data.</text>
</comment>
<dbReference type="PRINTS" id="PR00716">
    <property type="entry name" value="MPIPHPHTASE"/>
</dbReference>
<organism evidence="10 11">
    <name type="scientific">Aphidius gifuensis</name>
    <name type="common">Parasitoid wasp</name>
    <dbReference type="NCBI Taxonomy" id="684658"/>
    <lineage>
        <taxon>Eukaryota</taxon>
        <taxon>Metazoa</taxon>
        <taxon>Ecdysozoa</taxon>
        <taxon>Arthropoda</taxon>
        <taxon>Hexapoda</taxon>
        <taxon>Insecta</taxon>
        <taxon>Pterygota</taxon>
        <taxon>Neoptera</taxon>
        <taxon>Endopterygota</taxon>
        <taxon>Hymenoptera</taxon>
        <taxon>Apocrita</taxon>
        <taxon>Ichneumonoidea</taxon>
        <taxon>Braconidae</taxon>
        <taxon>Aphidiinae</taxon>
        <taxon>Aphidius</taxon>
    </lineage>
</organism>
<dbReference type="PANTHER" id="PTHR10828">
    <property type="entry name" value="M-PHASE INDUCER PHOSPHATASE DUAL SPECIFICITY PHOSPHATASE CDC25"/>
    <property type="match status" value="1"/>
</dbReference>
<evidence type="ECO:0000256" key="4">
    <source>
        <dbReference type="ARBA" id="ARBA00022801"/>
    </source>
</evidence>
<feature type="domain" description="Rhodanese" evidence="9">
    <location>
        <begin position="195"/>
        <end position="285"/>
    </location>
</feature>
<proteinExistence type="inferred from homology"/>
<dbReference type="GO" id="GO:0000086">
    <property type="term" value="P:G2/M transition of mitotic cell cycle"/>
    <property type="evidence" value="ECO:0007669"/>
    <property type="project" value="TreeGrafter"/>
</dbReference>
<evidence type="ECO:0000256" key="7">
    <source>
        <dbReference type="ARBA" id="ARBA00051722"/>
    </source>
</evidence>
<dbReference type="GO" id="GO:0110032">
    <property type="term" value="P:positive regulation of G2/MI transition of meiotic cell cycle"/>
    <property type="evidence" value="ECO:0007669"/>
    <property type="project" value="TreeGrafter"/>
</dbReference>
<dbReference type="EC" id="3.1.3.48" evidence="2"/>
<feature type="compositionally biased region" description="Polar residues" evidence="8">
    <location>
        <begin position="392"/>
        <end position="413"/>
    </location>
</feature>
<dbReference type="GO" id="GO:0005634">
    <property type="term" value="C:nucleus"/>
    <property type="evidence" value="ECO:0007669"/>
    <property type="project" value="TreeGrafter"/>
</dbReference>
<comment type="catalytic activity">
    <reaction evidence="7">
        <text>O-phospho-L-tyrosyl-[protein] + H2O = L-tyrosyl-[protein] + phosphate</text>
        <dbReference type="Rhea" id="RHEA:10684"/>
        <dbReference type="Rhea" id="RHEA-COMP:10136"/>
        <dbReference type="Rhea" id="RHEA-COMP:20101"/>
        <dbReference type="ChEBI" id="CHEBI:15377"/>
        <dbReference type="ChEBI" id="CHEBI:43474"/>
        <dbReference type="ChEBI" id="CHEBI:46858"/>
        <dbReference type="ChEBI" id="CHEBI:61978"/>
        <dbReference type="EC" id="3.1.3.48"/>
    </reaction>
</comment>
<dbReference type="SMART" id="SM00450">
    <property type="entry name" value="RHOD"/>
    <property type="match status" value="1"/>
</dbReference>
<keyword evidence="5" id="KW-0904">Protein phosphatase</keyword>
<accession>A0A834XVE4</accession>
<keyword evidence="4" id="KW-0378">Hydrolase</keyword>
<dbReference type="InterPro" id="IPR000751">
    <property type="entry name" value="MPI_Phosphatase"/>
</dbReference>
<dbReference type="GO" id="GO:0051301">
    <property type="term" value="P:cell division"/>
    <property type="evidence" value="ECO:0007669"/>
    <property type="project" value="UniProtKB-KW"/>
</dbReference>
<dbReference type="InterPro" id="IPR001763">
    <property type="entry name" value="Rhodanese-like_dom"/>
</dbReference>
<dbReference type="GO" id="GO:0004725">
    <property type="term" value="F:protein tyrosine phosphatase activity"/>
    <property type="evidence" value="ECO:0007669"/>
    <property type="project" value="UniProtKB-EC"/>
</dbReference>
<name>A0A834XVE4_APHGI</name>
<comment type="similarity">
    <text evidence="1">Belongs to the MPI phosphatase family.</text>
</comment>
<evidence type="ECO:0000313" key="10">
    <source>
        <dbReference type="EMBL" id="KAF7991914.1"/>
    </source>
</evidence>
<dbReference type="GO" id="GO:0005737">
    <property type="term" value="C:cytoplasm"/>
    <property type="evidence" value="ECO:0007669"/>
    <property type="project" value="TreeGrafter"/>
</dbReference>
<sequence length="434" mass="49773">MDKVNYSDNFQLHKKKTSEVVNLKRKQTNVHNEDIADVIQQHEPPHIDNNIVPSIDKINSDTSRFDDSLSNKRLSSCGYDSMDDGFNELIDIDNFMENTNTYPINLNNLISGDIVKDISLERGASTTPKALRIKTKKVGPSLSLKNDCDDNDNNDTICTPPLSKIRSCSLISPNSNSSIASDTLEKLIHGEFEDGIASYQIVDCRYPYEYEAGHIKGALNLYTKKLIEQHLMKPVDKKPVIKPDKNKHHILIFHCEFSWKRGPNLSCYLRNIDRKLNKEHYPATRHLCSPQGYRPINHPDHDADLRKFRSISKSWQEILIKDDKDSGILEDIKSQEDDELKNNEDELKMNEKKLNSDDLSTKEIELLIQKITDDLVMFENKARSKFKKLKRSSTSLSASQDENKNVVNIFSSETDTEWSNEEDDETLSTNINQL</sequence>
<evidence type="ECO:0000259" key="9">
    <source>
        <dbReference type="PROSITE" id="PS50206"/>
    </source>
</evidence>
<feature type="region of interest" description="Disordered" evidence="8">
    <location>
        <begin position="392"/>
        <end position="434"/>
    </location>
</feature>
<dbReference type="PANTHER" id="PTHR10828:SF76">
    <property type="entry name" value="M-PHASE INDUCER PHOSPHATASE"/>
    <property type="match status" value="1"/>
</dbReference>
<dbReference type="OrthoDB" id="26523at2759"/>
<evidence type="ECO:0000313" key="11">
    <source>
        <dbReference type="Proteomes" id="UP000639338"/>
    </source>
</evidence>